<sequence>MAPFPRPHPDTRVRKKKVKDPDTYKIRPRAYVLVLVIIYAGFSLTAWVILCVLNQRPIGKPSYDITVVEDDDFEKLERQVEKWYQAARFISGVVGALTVPLTSSVCASAAVNYTQTRSARSLGSNFLYFAIALHIFGGLINPLQQVLLSQGEALVHRGLASFSGYNEIFKLATPEKLERADDGSTIAVLRALLSATQRNDSSQYLWTGQKNNCTKEYESSEHSILTRSIFDCIPSPNDDQFEKDYMKNPPPDLFVAHLSPRFSSGAIRQYAPRINSSIKRENLRQDEFPHDCPGNSFYRNYKASPGDFNERLSVCMPSNLSASPFRHTQDRYDFEEVLYVMMLSSRLTDMITFKLTLSTTVGYFELPNSKNGNKPGPVLLKDPDMICAWPHCAPQFGGPSTPLLDNGRPYYTAISSPDLNAGPPNLGYDDNGKFYLELVPAKGPLALLTIAMFGNNSFIETQFRPENWNSTDIEPGPWLCAGYGPLSLLSSYPDCDYTNHGPGGVSTIGNWLTVLVDSNIYSLFNQAAFLANQVILTQDDPYRDLQALPIYYQGMQPIKKPTMSKATMVVISILLAVYLLCLLAVSAWASIRIGWTVSLDAYAMLKIGAALGTDSLHSNAIREGKENVLDKLPGWVGEEDSTAYTGSLVVGGKASLKWKRRYWKGNDVAL</sequence>
<dbReference type="Proteomes" id="UP001177260">
    <property type="component" value="Unassembled WGS sequence"/>
</dbReference>
<reference evidence="1 2" key="1">
    <citation type="journal article" date="2023" name="ACS Omega">
        <title>Identification of the Neoaspergillic Acid Biosynthesis Gene Cluster by Establishing an In Vitro CRISPR-Ribonucleoprotein Genetic System in Aspergillus melleus.</title>
        <authorList>
            <person name="Yuan B."/>
            <person name="Grau M.F."/>
            <person name="Murata R.M."/>
            <person name="Torok T."/>
            <person name="Venkateswaran K."/>
            <person name="Stajich J.E."/>
            <person name="Wang C.C.C."/>
        </authorList>
    </citation>
    <scope>NUCLEOTIDE SEQUENCE [LARGE SCALE GENOMIC DNA]</scope>
    <source>
        <strain evidence="1 2">IMV 1140</strain>
    </source>
</reference>
<organism evidence="1 2">
    <name type="scientific">Aspergillus melleus</name>
    <dbReference type="NCBI Taxonomy" id="138277"/>
    <lineage>
        <taxon>Eukaryota</taxon>
        <taxon>Fungi</taxon>
        <taxon>Dikarya</taxon>
        <taxon>Ascomycota</taxon>
        <taxon>Pezizomycotina</taxon>
        <taxon>Eurotiomycetes</taxon>
        <taxon>Eurotiomycetidae</taxon>
        <taxon>Eurotiales</taxon>
        <taxon>Aspergillaceae</taxon>
        <taxon>Aspergillus</taxon>
        <taxon>Aspergillus subgen. Circumdati</taxon>
    </lineage>
</organism>
<keyword evidence="2" id="KW-1185">Reference proteome</keyword>
<dbReference type="EMBL" id="JAOPJF010000013">
    <property type="protein sequence ID" value="KAK1147074.1"/>
    <property type="molecule type" value="Genomic_DNA"/>
</dbReference>
<evidence type="ECO:0000313" key="2">
    <source>
        <dbReference type="Proteomes" id="UP001177260"/>
    </source>
</evidence>
<proteinExistence type="predicted"/>
<name>A0ACC3B8X0_9EURO</name>
<accession>A0ACC3B8X0</accession>
<comment type="caution">
    <text evidence="1">The sequence shown here is derived from an EMBL/GenBank/DDBJ whole genome shotgun (WGS) entry which is preliminary data.</text>
</comment>
<evidence type="ECO:0000313" key="1">
    <source>
        <dbReference type="EMBL" id="KAK1147074.1"/>
    </source>
</evidence>
<protein>
    <submittedName>
        <fullName evidence="1">Uncharacterized protein</fullName>
    </submittedName>
</protein>
<gene>
    <name evidence="1" type="ORF">N8T08_001813</name>
</gene>